<dbReference type="InterPro" id="IPR024997">
    <property type="entry name" value="DUF3892"/>
</dbReference>
<evidence type="ECO:0000313" key="3">
    <source>
        <dbReference type="Proteomes" id="UP000291259"/>
    </source>
</evidence>
<feature type="region of interest" description="Disordered" evidence="1">
    <location>
        <begin position="1"/>
        <end position="21"/>
    </location>
</feature>
<organism evidence="2 3">
    <name type="scientific">Agromyces protaetiae</name>
    <dbReference type="NCBI Taxonomy" id="2509455"/>
    <lineage>
        <taxon>Bacteria</taxon>
        <taxon>Bacillati</taxon>
        <taxon>Actinomycetota</taxon>
        <taxon>Actinomycetes</taxon>
        <taxon>Micrococcales</taxon>
        <taxon>Microbacteriaceae</taxon>
        <taxon>Agromyces</taxon>
    </lineage>
</organism>
<dbReference type="Pfam" id="PF13031">
    <property type="entry name" value="DUF3892"/>
    <property type="match status" value="1"/>
</dbReference>
<proteinExistence type="predicted"/>
<dbReference type="OrthoDB" id="826539at2"/>
<dbReference type="AlphaFoldDB" id="A0A4P6FI38"/>
<evidence type="ECO:0000313" key="2">
    <source>
        <dbReference type="EMBL" id="QAY74229.1"/>
    </source>
</evidence>
<reference evidence="2 3" key="1">
    <citation type="submission" date="2019-01" db="EMBL/GenBank/DDBJ databases">
        <title>Genome sequencing of strain FW100M-8.</title>
        <authorList>
            <person name="Heo J."/>
            <person name="Kim S.-J."/>
            <person name="Kim J.-S."/>
            <person name="Hong S.-B."/>
            <person name="Kwon S.-W."/>
        </authorList>
    </citation>
    <scope>NUCLEOTIDE SEQUENCE [LARGE SCALE GENOMIC DNA]</scope>
    <source>
        <strain evidence="2 3">FW100M-8</strain>
    </source>
</reference>
<dbReference type="RefSeq" id="WP_108250005.1">
    <property type="nucleotide sequence ID" value="NZ_CP035491.1"/>
</dbReference>
<evidence type="ECO:0000256" key="1">
    <source>
        <dbReference type="SAM" id="MobiDB-lite"/>
    </source>
</evidence>
<feature type="compositionally biased region" description="Basic and acidic residues" evidence="1">
    <location>
        <begin position="1"/>
        <end position="16"/>
    </location>
</feature>
<dbReference type="Proteomes" id="UP000291259">
    <property type="component" value="Chromosome"/>
</dbReference>
<gene>
    <name evidence="2" type="ORF">ET445_13745</name>
</gene>
<dbReference type="KEGG" id="agf:ET445_13745"/>
<keyword evidence="3" id="KW-1185">Reference proteome</keyword>
<dbReference type="EMBL" id="CP035491">
    <property type="protein sequence ID" value="QAY74229.1"/>
    <property type="molecule type" value="Genomic_DNA"/>
</dbReference>
<name>A0A4P6FI38_9MICO</name>
<protein>
    <submittedName>
        <fullName evidence="2">DUF3892 domain-containing protein</fullName>
    </submittedName>
</protein>
<sequence>MADRRVTHSRKNRDGDITAIGTPGQYWSPRAKADAISDIELRIHTYYVQWPEKRTEIRVVNGATGKYLRTDRDNTTRNNLDDLPDL</sequence>
<accession>A0A4P6FI38</accession>